<reference evidence="6 7" key="1">
    <citation type="submission" date="2020-06" db="EMBL/GenBank/DDBJ databases">
        <authorList>
            <person name="Li R."/>
            <person name="Bekaert M."/>
        </authorList>
    </citation>
    <scope>NUCLEOTIDE SEQUENCE [LARGE SCALE GENOMIC DNA]</scope>
    <source>
        <strain evidence="7">wild</strain>
    </source>
</reference>
<evidence type="ECO:0000313" key="7">
    <source>
        <dbReference type="Proteomes" id="UP000507470"/>
    </source>
</evidence>
<evidence type="ECO:0000256" key="1">
    <source>
        <dbReference type="ARBA" id="ARBA00004613"/>
    </source>
</evidence>
<dbReference type="PROSITE" id="PS50871">
    <property type="entry name" value="C1Q"/>
    <property type="match status" value="1"/>
</dbReference>
<evidence type="ECO:0000256" key="2">
    <source>
        <dbReference type="ARBA" id="ARBA00022525"/>
    </source>
</evidence>
<gene>
    <name evidence="6" type="ORF">MCOR_31647</name>
</gene>
<accession>A0A6J8CL59</accession>
<keyword evidence="3 4" id="KW-0732">Signal</keyword>
<dbReference type="OrthoDB" id="6139560at2759"/>
<protein>
    <submittedName>
        <fullName evidence="6">C1QL</fullName>
    </submittedName>
</protein>
<dbReference type="GO" id="GO:0005576">
    <property type="term" value="C:extracellular region"/>
    <property type="evidence" value="ECO:0007669"/>
    <property type="project" value="UniProtKB-SubCell"/>
</dbReference>
<dbReference type="InterPro" id="IPR050822">
    <property type="entry name" value="Cerebellin_Synaptic_Org"/>
</dbReference>
<comment type="subcellular location">
    <subcellularLocation>
        <location evidence="1">Secreted</location>
    </subcellularLocation>
</comment>
<feature type="chain" id="PRO_5026780439" evidence="4">
    <location>
        <begin position="22"/>
        <end position="162"/>
    </location>
</feature>
<dbReference type="AlphaFoldDB" id="A0A6J8CL59"/>
<dbReference type="InterPro" id="IPR008983">
    <property type="entry name" value="Tumour_necrosis_fac-like_dom"/>
</dbReference>
<dbReference type="PANTHER" id="PTHR22923:SF116">
    <property type="entry name" value="C1Q DOMAIN-CONTAINING PROTEIN"/>
    <property type="match status" value="1"/>
</dbReference>
<name>A0A6J8CL59_MYTCO</name>
<keyword evidence="7" id="KW-1185">Reference proteome</keyword>
<dbReference type="Gene3D" id="2.60.120.40">
    <property type="match status" value="1"/>
</dbReference>
<dbReference type="PANTHER" id="PTHR22923">
    <property type="entry name" value="CEREBELLIN-RELATED"/>
    <property type="match status" value="1"/>
</dbReference>
<dbReference type="EMBL" id="CACVKT020005666">
    <property type="protein sequence ID" value="CAC5397188.1"/>
    <property type="molecule type" value="Genomic_DNA"/>
</dbReference>
<evidence type="ECO:0000256" key="4">
    <source>
        <dbReference type="SAM" id="SignalP"/>
    </source>
</evidence>
<feature type="signal peptide" evidence="4">
    <location>
        <begin position="1"/>
        <end position="21"/>
    </location>
</feature>
<organism evidence="6 7">
    <name type="scientific">Mytilus coruscus</name>
    <name type="common">Sea mussel</name>
    <dbReference type="NCBI Taxonomy" id="42192"/>
    <lineage>
        <taxon>Eukaryota</taxon>
        <taxon>Metazoa</taxon>
        <taxon>Spiralia</taxon>
        <taxon>Lophotrochozoa</taxon>
        <taxon>Mollusca</taxon>
        <taxon>Bivalvia</taxon>
        <taxon>Autobranchia</taxon>
        <taxon>Pteriomorphia</taxon>
        <taxon>Mytilida</taxon>
        <taxon>Mytiloidea</taxon>
        <taxon>Mytilidae</taxon>
        <taxon>Mytilinae</taxon>
        <taxon>Mytilus</taxon>
    </lineage>
</organism>
<proteinExistence type="predicted"/>
<evidence type="ECO:0000313" key="6">
    <source>
        <dbReference type="EMBL" id="CAC5397188.1"/>
    </source>
</evidence>
<sequence length="162" mass="17691">MVGMTFIILAIFILTSTTVSGNPVGFHANRGSTIFLDTARDQTVVYDKVITNVGNGYNSRTGIFTCPKGGLYSFSWTSLTPPGKRFETRFILNRNRITGNRANAESINQYVQATKNVVVEMKEGDTAKINTIGGAANVLHGDYNSFSSFSGFKFADLIISKK</sequence>
<dbReference type="Proteomes" id="UP000507470">
    <property type="component" value="Unassembled WGS sequence"/>
</dbReference>
<evidence type="ECO:0000256" key="3">
    <source>
        <dbReference type="ARBA" id="ARBA00022729"/>
    </source>
</evidence>
<evidence type="ECO:0000259" key="5">
    <source>
        <dbReference type="PROSITE" id="PS50871"/>
    </source>
</evidence>
<dbReference type="InterPro" id="IPR001073">
    <property type="entry name" value="C1q_dom"/>
</dbReference>
<feature type="domain" description="C1q" evidence="5">
    <location>
        <begin position="19"/>
        <end position="160"/>
    </location>
</feature>
<dbReference type="SUPFAM" id="SSF49842">
    <property type="entry name" value="TNF-like"/>
    <property type="match status" value="1"/>
</dbReference>
<dbReference type="SMART" id="SM00110">
    <property type="entry name" value="C1Q"/>
    <property type="match status" value="1"/>
</dbReference>
<dbReference type="PRINTS" id="PR00007">
    <property type="entry name" value="COMPLEMNTC1Q"/>
</dbReference>
<keyword evidence="2" id="KW-0964">Secreted</keyword>
<dbReference type="Pfam" id="PF00386">
    <property type="entry name" value="C1q"/>
    <property type="match status" value="1"/>
</dbReference>